<evidence type="ECO:0000256" key="5">
    <source>
        <dbReference type="ARBA" id="ARBA00022448"/>
    </source>
</evidence>
<dbReference type="GO" id="GO:0032456">
    <property type="term" value="P:endocytic recycling"/>
    <property type="evidence" value="ECO:0007669"/>
    <property type="project" value="TreeGrafter"/>
</dbReference>
<evidence type="ECO:0000256" key="7">
    <source>
        <dbReference type="ARBA" id="ARBA00022753"/>
    </source>
</evidence>
<evidence type="ECO:0000256" key="1">
    <source>
        <dbReference type="ARBA" id="ARBA00004214"/>
    </source>
</evidence>
<evidence type="ECO:0000256" key="13">
    <source>
        <dbReference type="SAM" id="MobiDB-lite"/>
    </source>
</evidence>
<dbReference type="GO" id="GO:0030496">
    <property type="term" value="C:midbody"/>
    <property type="evidence" value="ECO:0007669"/>
    <property type="project" value="UniProtKB-SubCell"/>
</dbReference>
<evidence type="ECO:0000256" key="12">
    <source>
        <dbReference type="SAM" id="Coils"/>
    </source>
</evidence>
<dbReference type="EMBL" id="JAFDVH010000019">
    <property type="protein sequence ID" value="KAG7459541.1"/>
    <property type="molecule type" value="Genomic_DNA"/>
</dbReference>
<dbReference type="GO" id="GO:0051301">
    <property type="term" value="P:cell division"/>
    <property type="evidence" value="ECO:0007669"/>
    <property type="project" value="UniProtKB-KW"/>
</dbReference>
<dbReference type="InterPro" id="IPR037245">
    <property type="entry name" value="FIP-RBD_C_sf"/>
</dbReference>
<evidence type="ECO:0000256" key="3">
    <source>
        <dbReference type="ARBA" id="ARBA00004626"/>
    </source>
</evidence>
<feature type="domain" description="FIP-RBD" evidence="14">
    <location>
        <begin position="504"/>
        <end position="566"/>
    </location>
</feature>
<accession>A0A9D3PIM6</accession>
<dbReference type="InterPro" id="IPR019018">
    <property type="entry name" value="Rab-bd_FIP-RBD"/>
</dbReference>
<evidence type="ECO:0000256" key="4">
    <source>
        <dbReference type="ARBA" id="ARBA00004654"/>
    </source>
</evidence>
<evidence type="ECO:0000256" key="6">
    <source>
        <dbReference type="ARBA" id="ARBA00022618"/>
    </source>
</evidence>
<evidence type="ECO:0000259" key="14">
    <source>
        <dbReference type="PROSITE" id="PS51511"/>
    </source>
</evidence>
<dbReference type="PANTHER" id="PTHR15726:SF5">
    <property type="entry name" value="RAB11 FAMILY-INTERACTING PROTEIN 4"/>
    <property type="match status" value="1"/>
</dbReference>
<feature type="region of interest" description="Disordered" evidence="13">
    <location>
        <begin position="1"/>
        <end position="29"/>
    </location>
</feature>
<dbReference type="PANTHER" id="PTHR15726">
    <property type="entry name" value="RAB11-FAMILY INTERACTING PROTEIN"/>
    <property type="match status" value="1"/>
</dbReference>
<keyword evidence="16" id="KW-1185">Reference proteome</keyword>
<dbReference type="Proteomes" id="UP001046870">
    <property type="component" value="Chromosome 19"/>
</dbReference>
<evidence type="ECO:0000313" key="15">
    <source>
        <dbReference type="EMBL" id="KAG7459541.1"/>
    </source>
</evidence>
<dbReference type="GO" id="GO:0030139">
    <property type="term" value="C:endocytic vesicle"/>
    <property type="evidence" value="ECO:0007669"/>
    <property type="project" value="TreeGrafter"/>
</dbReference>
<feature type="compositionally biased region" description="Acidic residues" evidence="13">
    <location>
        <begin position="123"/>
        <end position="133"/>
    </location>
</feature>
<feature type="compositionally biased region" description="Low complexity" evidence="13">
    <location>
        <begin position="1"/>
        <end position="15"/>
    </location>
</feature>
<dbReference type="OrthoDB" id="418358at2759"/>
<protein>
    <recommendedName>
        <fullName evidence="14">FIP-RBD domain-containing protein</fullName>
    </recommendedName>
</protein>
<reference evidence="15" key="1">
    <citation type="submission" date="2021-01" db="EMBL/GenBank/DDBJ databases">
        <authorList>
            <person name="Zahm M."/>
            <person name="Roques C."/>
            <person name="Cabau C."/>
            <person name="Klopp C."/>
            <person name="Donnadieu C."/>
            <person name="Jouanno E."/>
            <person name="Lampietro C."/>
            <person name="Louis A."/>
            <person name="Herpin A."/>
            <person name="Echchiki A."/>
            <person name="Berthelot C."/>
            <person name="Parey E."/>
            <person name="Roest-Crollius H."/>
            <person name="Braasch I."/>
            <person name="Postlethwait J."/>
            <person name="Bobe J."/>
            <person name="Montfort J."/>
            <person name="Bouchez O."/>
            <person name="Begum T."/>
            <person name="Mejri S."/>
            <person name="Adams A."/>
            <person name="Chen W.-J."/>
            <person name="Guiguen Y."/>
        </authorList>
    </citation>
    <scope>NUCLEOTIDE SEQUENCE</scope>
    <source>
        <strain evidence="15">YG-15Mar2019-1</strain>
        <tissue evidence="15">Brain</tissue>
    </source>
</reference>
<dbReference type="AlphaFoldDB" id="A0A9D3PIM6"/>
<proteinExistence type="predicted"/>
<keyword evidence="11" id="KW-0968">Cytoplasmic vesicle</keyword>
<dbReference type="PROSITE" id="PS51511">
    <property type="entry name" value="FIP_RBD"/>
    <property type="match status" value="1"/>
</dbReference>
<dbReference type="Pfam" id="PF09457">
    <property type="entry name" value="RBD-FIP"/>
    <property type="match status" value="1"/>
</dbReference>
<name>A0A9D3PIM6_MEGAT</name>
<evidence type="ECO:0000313" key="16">
    <source>
        <dbReference type="Proteomes" id="UP001046870"/>
    </source>
</evidence>
<feature type="compositionally biased region" description="Basic and acidic residues" evidence="13">
    <location>
        <begin position="78"/>
        <end position="89"/>
    </location>
</feature>
<dbReference type="GO" id="GO:0032465">
    <property type="term" value="P:regulation of cytokinesis"/>
    <property type="evidence" value="ECO:0007669"/>
    <property type="project" value="TreeGrafter"/>
</dbReference>
<organism evidence="15 16">
    <name type="scientific">Megalops atlanticus</name>
    <name type="common">Tarpon</name>
    <name type="synonym">Clupea gigantea</name>
    <dbReference type="NCBI Taxonomy" id="7932"/>
    <lineage>
        <taxon>Eukaryota</taxon>
        <taxon>Metazoa</taxon>
        <taxon>Chordata</taxon>
        <taxon>Craniata</taxon>
        <taxon>Vertebrata</taxon>
        <taxon>Euteleostomi</taxon>
        <taxon>Actinopterygii</taxon>
        <taxon>Neopterygii</taxon>
        <taxon>Teleostei</taxon>
        <taxon>Elopiformes</taxon>
        <taxon>Megalopidae</taxon>
        <taxon>Megalops</taxon>
    </lineage>
</organism>
<evidence type="ECO:0000256" key="11">
    <source>
        <dbReference type="ARBA" id="ARBA00023329"/>
    </source>
</evidence>
<feature type="coiled-coil region" evidence="12">
    <location>
        <begin position="272"/>
        <end position="420"/>
    </location>
</feature>
<keyword evidence="6" id="KW-0132">Cell division</keyword>
<keyword evidence="5" id="KW-0813">Transport</keyword>
<evidence type="ECO:0000256" key="9">
    <source>
        <dbReference type="ARBA" id="ARBA00023136"/>
    </source>
</evidence>
<dbReference type="Pfam" id="PF25450">
    <property type="entry name" value="Rab11-FIP3"/>
    <property type="match status" value="1"/>
</dbReference>
<evidence type="ECO:0000256" key="2">
    <source>
        <dbReference type="ARBA" id="ARBA00004541"/>
    </source>
</evidence>
<evidence type="ECO:0000256" key="8">
    <source>
        <dbReference type="ARBA" id="ARBA00023054"/>
    </source>
</evidence>
<feature type="region of interest" description="Disordered" evidence="13">
    <location>
        <begin position="66"/>
        <end position="98"/>
    </location>
</feature>
<sequence>MSAADGGLAGVVGAAGRDDCPSLRDGGMEAGVGRPVIVCTRPYPDCQLYPEEAELNNSAALEADMDSAVDSTPGSDTSDGRRPDSKEEGLGGLFLPGNESGHLMASDLSAHSSTSLISNEEQFEDYGEGEDGDFTPSSPCPDDETRTNGFSDLGSSVPSSASQTPQKMRHLYCTEPLDVYCSQCCKKVNLLNDLEARLKNLRANSPNRKISSTAFGRQLFHHSNFSSCNGSTEDLFRDSIDSCDVDITEKVSYLEKKVTELENDSLVSEDLKTKLKHENIQLVHRVHELEEQIKDQELRAEQMLEEELKRHREAYSKMERDKSTEIELLSNRVQQLEDENGEMTVNVCRLKSQTERLDQEKQRMTDKLEDTSLRLKDEMDLYRRMMDKLWQNRHEFQKEREAMQELIEDLRRELEHLQLFKLETERPGRGRNGLSEYNAKTREIELEHEVKRLKQTFTPQDISSEFQHLVSTGARPLPSLMENHKLRDQNDDLNGQILSLSLYEAKNLFATQTKAQSLAAEIDNASRDELMEALKEQEEINFRLRQYMDKIILAILDHNPSILEIKN</sequence>
<dbReference type="InterPro" id="IPR051977">
    <property type="entry name" value="Rab11-interacting_regulator"/>
</dbReference>
<dbReference type="GO" id="GO:0055038">
    <property type="term" value="C:recycling endosome membrane"/>
    <property type="evidence" value="ECO:0007669"/>
    <property type="project" value="UniProtKB-SubCell"/>
</dbReference>
<dbReference type="InterPro" id="IPR057316">
    <property type="entry name" value="Rab11-FIP3/4_dom"/>
</dbReference>
<dbReference type="Gene3D" id="1.20.5.2440">
    <property type="match status" value="1"/>
</dbReference>
<evidence type="ECO:0000256" key="10">
    <source>
        <dbReference type="ARBA" id="ARBA00023306"/>
    </source>
</evidence>
<keyword evidence="8 12" id="KW-0175">Coiled coil</keyword>
<keyword evidence="9" id="KW-0472">Membrane</keyword>
<comment type="caution">
    <text evidence="15">The sequence shown here is derived from an EMBL/GenBank/DDBJ whole genome shotgun (WGS) entry which is preliminary data.</text>
</comment>
<feature type="compositionally biased region" description="Polar residues" evidence="13">
    <location>
        <begin position="147"/>
        <end position="166"/>
    </location>
</feature>
<keyword evidence="7" id="KW-0967">Endosome</keyword>
<dbReference type="GO" id="GO:0032154">
    <property type="term" value="C:cleavage furrow"/>
    <property type="evidence" value="ECO:0007669"/>
    <property type="project" value="UniProtKB-SubCell"/>
</dbReference>
<feature type="region of interest" description="Disordered" evidence="13">
    <location>
        <begin position="123"/>
        <end position="166"/>
    </location>
</feature>
<keyword evidence="10" id="KW-0131">Cell cycle</keyword>
<dbReference type="FunFam" id="1.20.5.2440:FF:000001">
    <property type="entry name" value="RAB11 family interacting protein 4"/>
    <property type="match status" value="1"/>
</dbReference>
<dbReference type="SUPFAM" id="SSF144270">
    <property type="entry name" value="Eferin C-derminal domain-like"/>
    <property type="match status" value="1"/>
</dbReference>
<gene>
    <name evidence="15" type="ORF">MATL_G00211700</name>
</gene>
<comment type="subcellular location">
    <subcellularLocation>
        <location evidence="3">Cleavage furrow</location>
    </subcellularLocation>
    <subcellularLocation>
        <location evidence="2">Cytoplasmic vesicle</location>
    </subcellularLocation>
    <subcellularLocation>
        <location evidence="1">Midbody</location>
    </subcellularLocation>
    <subcellularLocation>
        <location evidence="4">Recycling endosome membrane</location>
        <topology evidence="4">Peripheral membrane protein</topology>
    </subcellularLocation>
</comment>